<sequence length="304" mass="34822">MVIQAEQLVEQRKRKRQPEYTLTYRSLYRADGTVKFKLSRELSQIDISTENMLGLTEISVAATIHRASNKAQRSLVRPIDPQYLSHIESLEEFRYIFLQLVRCHRVVHVKTGSVHGDLNLNNLVFMRDEGGTPSSHLNDWDAAKLVPADETYRMPTTRRCAGTAPFVAIDLLCEDPPHLYRHGLESFLYVLIWCAIHLNLNGSEASRIKKVLEGWTHGTWGAVGSHKEKLFASKATKYRKSIYLAITPEFRPIQRWIQTLIYIFDDMESPDAWDEDTLNGTVTYEKFMAAIGENPRITLLDGQA</sequence>
<reference evidence="2 3" key="1">
    <citation type="submission" date="2019-02" db="EMBL/GenBank/DDBJ databases">
        <title>Genome sequencing of the rare red list fungi Hericium alpestre (H. flagellum).</title>
        <authorList>
            <person name="Buettner E."/>
            <person name="Kellner H."/>
        </authorList>
    </citation>
    <scope>NUCLEOTIDE SEQUENCE [LARGE SCALE GENOMIC DNA]</scope>
    <source>
        <strain evidence="2 3">DSM 108284</strain>
    </source>
</reference>
<evidence type="ECO:0000313" key="3">
    <source>
        <dbReference type="Proteomes" id="UP000298061"/>
    </source>
</evidence>
<keyword evidence="3" id="KW-1185">Reference proteome</keyword>
<evidence type="ECO:0000259" key="1">
    <source>
        <dbReference type="Pfam" id="PF17667"/>
    </source>
</evidence>
<dbReference type="Proteomes" id="UP000298061">
    <property type="component" value="Unassembled WGS sequence"/>
</dbReference>
<name>A0A4Y9ZTX0_9AGAM</name>
<dbReference type="Gene3D" id="1.10.510.10">
    <property type="entry name" value="Transferase(Phosphotransferase) domain 1"/>
    <property type="match status" value="1"/>
</dbReference>
<dbReference type="PANTHER" id="PTHR38248:SF2">
    <property type="entry name" value="FUNK1 11"/>
    <property type="match status" value="1"/>
</dbReference>
<accession>A0A4Y9ZTX0</accession>
<protein>
    <recommendedName>
        <fullName evidence="1">Fungal-type protein kinase domain-containing protein</fullName>
    </recommendedName>
</protein>
<dbReference type="SUPFAM" id="SSF56112">
    <property type="entry name" value="Protein kinase-like (PK-like)"/>
    <property type="match status" value="1"/>
</dbReference>
<dbReference type="OrthoDB" id="5569250at2759"/>
<dbReference type="InterPro" id="IPR011009">
    <property type="entry name" value="Kinase-like_dom_sf"/>
</dbReference>
<dbReference type="PANTHER" id="PTHR38248">
    <property type="entry name" value="FUNK1 6"/>
    <property type="match status" value="1"/>
</dbReference>
<gene>
    <name evidence="2" type="ORF">EWM64_g5763</name>
</gene>
<organism evidence="2 3">
    <name type="scientific">Hericium alpestre</name>
    <dbReference type="NCBI Taxonomy" id="135208"/>
    <lineage>
        <taxon>Eukaryota</taxon>
        <taxon>Fungi</taxon>
        <taxon>Dikarya</taxon>
        <taxon>Basidiomycota</taxon>
        <taxon>Agaricomycotina</taxon>
        <taxon>Agaricomycetes</taxon>
        <taxon>Russulales</taxon>
        <taxon>Hericiaceae</taxon>
        <taxon>Hericium</taxon>
    </lineage>
</organism>
<dbReference type="InterPro" id="IPR040976">
    <property type="entry name" value="Pkinase_fungal"/>
</dbReference>
<evidence type="ECO:0000313" key="2">
    <source>
        <dbReference type="EMBL" id="TFY78252.1"/>
    </source>
</evidence>
<dbReference type="AlphaFoldDB" id="A0A4Y9ZTX0"/>
<dbReference type="Pfam" id="PF17667">
    <property type="entry name" value="Pkinase_fungal"/>
    <property type="match status" value="1"/>
</dbReference>
<feature type="domain" description="Fungal-type protein kinase" evidence="1">
    <location>
        <begin position="49"/>
        <end position="194"/>
    </location>
</feature>
<proteinExistence type="predicted"/>
<comment type="caution">
    <text evidence="2">The sequence shown here is derived from an EMBL/GenBank/DDBJ whole genome shotgun (WGS) entry which is preliminary data.</text>
</comment>
<dbReference type="STRING" id="135208.A0A4Y9ZTX0"/>
<dbReference type="EMBL" id="SFCI01000719">
    <property type="protein sequence ID" value="TFY78252.1"/>
    <property type="molecule type" value="Genomic_DNA"/>
</dbReference>